<feature type="transmembrane region" description="Helical" evidence="1">
    <location>
        <begin position="136"/>
        <end position="154"/>
    </location>
</feature>
<keyword evidence="1" id="KW-0472">Membrane</keyword>
<keyword evidence="1" id="KW-1133">Transmembrane helix</keyword>
<dbReference type="RefSeq" id="WP_064090219.1">
    <property type="nucleotide sequence ID" value="NZ_LXSQ01000021.1"/>
</dbReference>
<proteinExistence type="predicted"/>
<reference evidence="3" key="1">
    <citation type="submission" date="2016-05" db="EMBL/GenBank/DDBJ databases">
        <title>Draft genome of Corynebacterium afermentans subsp. afermentans LCDC 88199T.</title>
        <authorList>
            <person name="Bernier A.-M."/>
            <person name="Bernard K."/>
        </authorList>
    </citation>
    <scope>NUCLEOTIDE SEQUENCE [LARGE SCALE GENOMIC DNA]</scope>
    <source>
        <strain evidence="3">NML130454</strain>
    </source>
</reference>
<dbReference type="Pfam" id="PF10027">
    <property type="entry name" value="DUF2269"/>
    <property type="match status" value="1"/>
</dbReference>
<dbReference type="AlphaFoldDB" id="A0A1B6VX40"/>
<dbReference type="InterPro" id="IPR018729">
    <property type="entry name" value="DUF2269_transmembrane"/>
</dbReference>
<sequence>MSRNIYRLLKILHLIGLSLFLGSIFGHIVASVLGGAPEAGNEAAFLASRVHITAATRYLTMPGLLLTLATGMGMWLQSWSLKRNIWLRVHMFAAVLIVLLAFFVIVPAGSEMLRLAQQGMTEHAGQIKAAHKVEDMVGAANILLAVLATVLGVVKPKWGKDRRCR</sequence>
<keyword evidence="1" id="KW-0812">Transmembrane</keyword>
<dbReference type="OrthoDB" id="8611536at2"/>
<evidence type="ECO:0008006" key="4">
    <source>
        <dbReference type="Google" id="ProtNLM"/>
    </source>
</evidence>
<feature type="transmembrane region" description="Helical" evidence="1">
    <location>
        <begin position="85"/>
        <end position="106"/>
    </location>
</feature>
<protein>
    <recommendedName>
        <fullName evidence="4">DUF2269 domain-containing protein</fullName>
    </recommendedName>
</protein>
<keyword evidence="3" id="KW-1185">Reference proteome</keyword>
<evidence type="ECO:0000313" key="2">
    <source>
        <dbReference type="EMBL" id="OAM40414.1"/>
    </source>
</evidence>
<organism evidence="2 3">
    <name type="scientific">Eikenella halliae</name>
    <dbReference type="NCBI Taxonomy" id="1795832"/>
    <lineage>
        <taxon>Bacteria</taxon>
        <taxon>Pseudomonadati</taxon>
        <taxon>Pseudomonadota</taxon>
        <taxon>Betaproteobacteria</taxon>
        <taxon>Neisseriales</taxon>
        <taxon>Neisseriaceae</taxon>
        <taxon>Eikenella</taxon>
    </lineage>
</organism>
<feature type="transmembrane region" description="Helical" evidence="1">
    <location>
        <begin position="55"/>
        <end position="76"/>
    </location>
</feature>
<feature type="transmembrane region" description="Helical" evidence="1">
    <location>
        <begin position="12"/>
        <end position="35"/>
    </location>
</feature>
<dbReference type="Proteomes" id="UP000077726">
    <property type="component" value="Unassembled WGS sequence"/>
</dbReference>
<name>A0A1B6VX40_9NEIS</name>
<evidence type="ECO:0000256" key="1">
    <source>
        <dbReference type="SAM" id="Phobius"/>
    </source>
</evidence>
<dbReference type="EMBL" id="LXSQ01000021">
    <property type="protein sequence ID" value="OAM40414.1"/>
    <property type="molecule type" value="Genomic_DNA"/>
</dbReference>
<evidence type="ECO:0000313" key="3">
    <source>
        <dbReference type="Proteomes" id="UP000077726"/>
    </source>
</evidence>
<comment type="caution">
    <text evidence="2">The sequence shown here is derived from an EMBL/GenBank/DDBJ whole genome shotgun (WGS) entry which is preliminary data.</text>
</comment>
<accession>A0A1B6VX40</accession>
<gene>
    <name evidence="2" type="ORF">A7Q00_08980</name>
</gene>